<keyword evidence="2" id="KW-1185">Reference proteome</keyword>
<dbReference type="Gene3D" id="3.20.20.410">
    <property type="entry name" value="Protein of unknown function UPF0759"/>
    <property type="match status" value="1"/>
</dbReference>
<reference evidence="2" key="1">
    <citation type="submission" date="2019-10" db="EMBL/GenBank/DDBJ databases">
        <title>Lacipirellula parvula gen. nov., sp. nov., representing a lineage of planctomycetes widespread in freshwater anoxic habitats, and description of the family Lacipirellulaceae.</title>
        <authorList>
            <person name="Dedysh S.N."/>
            <person name="Kulichevskaya I.S."/>
            <person name="Beletsky A.V."/>
            <person name="Rakitin A.L."/>
            <person name="Mardanov A.V."/>
            <person name="Ivanova A.A."/>
            <person name="Saltykova V.X."/>
            <person name="Rijpstra W.I.C."/>
            <person name="Sinninghe Damste J.S."/>
            <person name="Ravin N.V."/>
        </authorList>
    </citation>
    <scope>NUCLEOTIDE SEQUENCE [LARGE SCALE GENOMIC DNA]</scope>
    <source>
        <strain evidence="2">PX69</strain>
    </source>
</reference>
<dbReference type="KEGG" id="lpav:PLANPX_5235"/>
<dbReference type="Pfam" id="PF01904">
    <property type="entry name" value="DUF72"/>
    <property type="match status" value="1"/>
</dbReference>
<dbReference type="SUPFAM" id="SSF117396">
    <property type="entry name" value="TM1631-like"/>
    <property type="match status" value="1"/>
</dbReference>
<gene>
    <name evidence="1" type="ORF">PLANPX_5235</name>
</gene>
<evidence type="ECO:0000313" key="2">
    <source>
        <dbReference type="Proteomes" id="UP000326837"/>
    </source>
</evidence>
<organism evidence="1 2">
    <name type="scientific">Lacipirellula parvula</name>
    <dbReference type="NCBI Taxonomy" id="2650471"/>
    <lineage>
        <taxon>Bacteria</taxon>
        <taxon>Pseudomonadati</taxon>
        <taxon>Planctomycetota</taxon>
        <taxon>Planctomycetia</taxon>
        <taxon>Pirellulales</taxon>
        <taxon>Lacipirellulaceae</taxon>
        <taxon>Lacipirellula</taxon>
    </lineage>
</organism>
<proteinExistence type="predicted"/>
<dbReference type="Proteomes" id="UP000326837">
    <property type="component" value="Chromosome"/>
</dbReference>
<dbReference type="EMBL" id="AP021861">
    <property type="protein sequence ID" value="BBO35623.1"/>
    <property type="molecule type" value="Genomic_DNA"/>
</dbReference>
<dbReference type="PANTHER" id="PTHR30348">
    <property type="entry name" value="UNCHARACTERIZED PROTEIN YECE"/>
    <property type="match status" value="1"/>
</dbReference>
<evidence type="ECO:0000313" key="1">
    <source>
        <dbReference type="EMBL" id="BBO35623.1"/>
    </source>
</evidence>
<dbReference type="InterPro" id="IPR002763">
    <property type="entry name" value="DUF72"/>
</dbReference>
<dbReference type="AlphaFoldDB" id="A0A5K7XM35"/>
<protein>
    <submittedName>
        <fullName evidence="1">UPF0759 protein YecE</fullName>
    </submittedName>
</protein>
<name>A0A5K7XM35_9BACT</name>
<dbReference type="InterPro" id="IPR036520">
    <property type="entry name" value="UPF0759_sf"/>
</dbReference>
<sequence>MKFGQVDNPEAIDFTIPPDHPDTAQALKAPAPSLDGLEIRIGCAKWNKADLKNFYPRGTKDELAYYSTQFNSIELNATFYRLFPAATFENWRAVTPDDFRFFPKLEQTISHFRRLRDVAEVVERNVANMSHLGEKLAMPFLQMRDDFAPKDFDRVAAFAENWTYDAPLAMEFRHTKWYNDPEVSSKLYDLLEAHGITNVLVDTAGRRDLMHMRLTTPTAFVRWVGANDAESDRARLDDWVERIVKWKRAGLQRLYFFVHQNEEQESPALSAHFIERLNKKLRTAVPIPQTLKPKELF</sequence>
<dbReference type="PANTHER" id="PTHR30348:SF9">
    <property type="entry name" value="UPF0759 PROTEIN YECE"/>
    <property type="match status" value="1"/>
</dbReference>
<accession>A0A5K7XM35</accession>
<dbReference type="RefSeq" id="WP_152100966.1">
    <property type="nucleotide sequence ID" value="NZ_AP021861.1"/>
</dbReference>